<dbReference type="EMBL" id="JAODUP010000899">
    <property type="protein sequence ID" value="KAK2142906.1"/>
    <property type="molecule type" value="Genomic_DNA"/>
</dbReference>
<comment type="caution">
    <text evidence="1">The sequence shown here is derived from an EMBL/GenBank/DDBJ whole genome shotgun (WGS) entry which is preliminary data.</text>
</comment>
<reference evidence="1" key="1">
    <citation type="journal article" date="2023" name="Mol. Biol. Evol.">
        <title>Third-Generation Sequencing Reveals the Adaptive Role of the Epigenome in Three Deep-Sea Polychaetes.</title>
        <authorList>
            <person name="Perez M."/>
            <person name="Aroh O."/>
            <person name="Sun Y."/>
            <person name="Lan Y."/>
            <person name="Juniper S.K."/>
            <person name="Young C.R."/>
            <person name="Angers B."/>
            <person name="Qian P.Y."/>
        </authorList>
    </citation>
    <scope>NUCLEOTIDE SEQUENCE</scope>
    <source>
        <strain evidence="1">P08H-3</strain>
    </source>
</reference>
<proteinExistence type="predicted"/>
<protein>
    <submittedName>
        <fullName evidence="1">Uncharacterized protein</fullName>
    </submittedName>
</protein>
<dbReference type="AlphaFoldDB" id="A0AAD9IXQ8"/>
<keyword evidence="2" id="KW-1185">Reference proteome</keyword>
<accession>A0AAD9IXQ8</accession>
<sequence length="23" mass="2645">MAVQKCCRSFHFLGSTDHKYTKG</sequence>
<organism evidence="1 2">
    <name type="scientific">Paralvinella palmiformis</name>
    <dbReference type="NCBI Taxonomy" id="53620"/>
    <lineage>
        <taxon>Eukaryota</taxon>
        <taxon>Metazoa</taxon>
        <taxon>Spiralia</taxon>
        <taxon>Lophotrochozoa</taxon>
        <taxon>Annelida</taxon>
        <taxon>Polychaeta</taxon>
        <taxon>Sedentaria</taxon>
        <taxon>Canalipalpata</taxon>
        <taxon>Terebellida</taxon>
        <taxon>Terebelliformia</taxon>
        <taxon>Alvinellidae</taxon>
        <taxon>Paralvinella</taxon>
    </lineage>
</organism>
<name>A0AAD9IXQ8_9ANNE</name>
<evidence type="ECO:0000313" key="2">
    <source>
        <dbReference type="Proteomes" id="UP001208570"/>
    </source>
</evidence>
<evidence type="ECO:0000313" key="1">
    <source>
        <dbReference type="EMBL" id="KAK2142906.1"/>
    </source>
</evidence>
<feature type="non-terminal residue" evidence="1">
    <location>
        <position position="23"/>
    </location>
</feature>
<gene>
    <name evidence="1" type="ORF">LSH36_899g00035</name>
</gene>
<dbReference type="Proteomes" id="UP001208570">
    <property type="component" value="Unassembled WGS sequence"/>
</dbReference>